<dbReference type="GO" id="GO:0043527">
    <property type="term" value="C:tRNA methyltransferase complex"/>
    <property type="evidence" value="ECO:0007669"/>
    <property type="project" value="TreeGrafter"/>
</dbReference>
<comment type="function">
    <text evidence="2 7">Catalyzes the formation of N(7)-methylguanine at position 46 (m7G46) in tRNA.</text>
</comment>
<dbReference type="HAMAP" id="MF_01057">
    <property type="entry name" value="tRNA_methyltr_TrmB"/>
    <property type="match status" value="1"/>
</dbReference>
<comment type="catalytic activity">
    <reaction evidence="1 7">
        <text>guanosine(46) in tRNA + S-adenosyl-L-methionine = N(7)-methylguanosine(46) in tRNA + S-adenosyl-L-homocysteine</text>
        <dbReference type="Rhea" id="RHEA:42708"/>
        <dbReference type="Rhea" id="RHEA-COMP:10188"/>
        <dbReference type="Rhea" id="RHEA-COMP:10189"/>
        <dbReference type="ChEBI" id="CHEBI:57856"/>
        <dbReference type="ChEBI" id="CHEBI:59789"/>
        <dbReference type="ChEBI" id="CHEBI:74269"/>
        <dbReference type="ChEBI" id="CHEBI:74480"/>
        <dbReference type="EC" id="2.1.1.33"/>
    </reaction>
</comment>
<evidence type="ECO:0000313" key="9">
    <source>
        <dbReference type="Proteomes" id="UP000316095"/>
    </source>
</evidence>
<dbReference type="OrthoDB" id="9802090at2"/>
<feature type="binding site" evidence="7">
    <location>
        <position position="101"/>
    </location>
    <ligand>
        <name>S-adenosyl-L-methionine</name>
        <dbReference type="ChEBI" id="CHEBI:59789"/>
    </ligand>
</feature>
<dbReference type="SUPFAM" id="SSF53335">
    <property type="entry name" value="S-adenosyl-L-methionine-dependent methyltransferases"/>
    <property type="match status" value="1"/>
</dbReference>
<dbReference type="NCBIfam" id="TIGR00091">
    <property type="entry name" value="tRNA (guanosine(46)-N7)-methyltransferase TrmB"/>
    <property type="match status" value="1"/>
</dbReference>
<dbReference type="GO" id="GO:0008176">
    <property type="term" value="F:tRNA (guanine(46)-N7)-methyltransferase activity"/>
    <property type="evidence" value="ECO:0007669"/>
    <property type="project" value="UniProtKB-UniRule"/>
</dbReference>
<feature type="binding site" evidence="7">
    <location>
        <position position="160"/>
    </location>
    <ligand>
        <name>substrate</name>
    </ligand>
</feature>
<dbReference type="InterPro" id="IPR003358">
    <property type="entry name" value="tRNA_(Gua-N-7)_MeTrfase_Trmb"/>
</dbReference>
<dbReference type="CDD" id="cd02440">
    <property type="entry name" value="AdoMet_MTases"/>
    <property type="match status" value="1"/>
</dbReference>
<evidence type="ECO:0000256" key="3">
    <source>
        <dbReference type="ARBA" id="ARBA00022603"/>
    </source>
</evidence>
<comment type="pathway">
    <text evidence="7">tRNA modification; N(7)-methylguanine-tRNA biosynthesis.</text>
</comment>
<dbReference type="EMBL" id="SJPG01000001">
    <property type="protein sequence ID" value="TWT62799.1"/>
    <property type="molecule type" value="Genomic_DNA"/>
</dbReference>
<evidence type="ECO:0000256" key="7">
    <source>
        <dbReference type="HAMAP-Rule" id="MF_01057"/>
    </source>
</evidence>
<feature type="binding site" evidence="7">
    <location>
        <begin position="197"/>
        <end position="200"/>
    </location>
    <ligand>
        <name>substrate</name>
    </ligand>
</feature>
<organism evidence="8 9">
    <name type="scientific">Rubinisphaera italica</name>
    <dbReference type="NCBI Taxonomy" id="2527969"/>
    <lineage>
        <taxon>Bacteria</taxon>
        <taxon>Pseudomonadati</taxon>
        <taxon>Planctomycetota</taxon>
        <taxon>Planctomycetia</taxon>
        <taxon>Planctomycetales</taxon>
        <taxon>Planctomycetaceae</taxon>
        <taxon>Rubinisphaera</taxon>
    </lineage>
</organism>
<keyword evidence="6 7" id="KW-0819">tRNA processing</keyword>
<comment type="caution">
    <text evidence="7">Lacks conserved residue(s) required for the propagation of feature annotation.</text>
</comment>
<proteinExistence type="inferred from homology"/>
<dbReference type="Pfam" id="PF02390">
    <property type="entry name" value="Methyltransf_4"/>
    <property type="match status" value="1"/>
</dbReference>
<dbReference type="PANTHER" id="PTHR23417:SF14">
    <property type="entry name" value="PENTACOTRIPEPTIDE-REPEAT REGION OF PRORP DOMAIN-CONTAINING PROTEIN"/>
    <property type="match status" value="1"/>
</dbReference>
<dbReference type="InterPro" id="IPR029063">
    <property type="entry name" value="SAM-dependent_MTases_sf"/>
</dbReference>
<keyword evidence="9" id="KW-1185">Reference proteome</keyword>
<dbReference type="EC" id="2.1.1.33" evidence="7"/>
<protein>
    <recommendedName>
        <fullName evidence="7">tRNA (guanine-N(7)-)-methyltransferase</fullName>
        <ecNumber evidence="7">2.1.1.33</ecNumber>
    </recommendedName>
    <alternativeName>
        <fullName evidence="7">tRNA (guanine(46)-N(7))-methyltransferase</fullName>
    </alternativeName>
    <alternativeName>
        <fullName evidence="7">tRNA(m7G46)-methyltransferase</fullName>
    </alternativeName>
</protein>
<dbReference type="InterPro" id="IPR055361">
    <property type="entry name" value="tRNA_methyltr_TrmB_bact"/>
</dbReference>
<name>A0A5C5XJI5_9PLAN</name>
<evidence type="ECO:0000256" key="5">
    <source>
        <dbReference type="ARBA" id="ARBA00022691"/>
    </source>
</evidence>
<keyword evidence="5 7" id="KW-0949">S-adenosyl-L-methionine</keyword>
<dbReference type="PANTHER" id="PTHR23417">
    <property type="entry name" value="3-DEOXY-D-MANNO-OCTULOSONIC-ACID TRANSFERASE/TRNA GUANINE-N 7 - -METHYLTRANSFERASE"/>
    <property type="match status" value="1"/>
</dbReference>
<keyword evidence="4 7" id="KW-0808">Transferase</keyword>
<gene>
    <name evidence="7 8" type="primary">trmB</name>
    <name evidence="8" type="ORF">Pan54_35450</name>
</gene>
<evidence type="ECO:0000256" key="6">
    <source>
        <dbReference type="ARBA" id="ARBA00022694"/>
    </source>
</evidence>
<feature type="binding site" evidence="7">
    <location>
        <position position="124"/>
    </location>
    <ligand>
        <name>S-adenosyl-L-methionine</name>
        <dbReference type="ChEBI" id="CHEBI:59789"/>
    </ligand>
</feature>
<accession>A0A5C5XJI5</accession>
<comment type="caution">
    <text evidence="8">The sequence shown here is derived from an EMBL/GenBank/DDBJ whole genome shotgun (WGS) entry which is preliminary data.</text>
</comment>
<evidence type="ECO:0000256" key="2">
    <source>
        <dbReference type="ARBA" id="ARBA00003015"/>
    </source>
</evidence>
<feature type="binding site" evidence="7">
    <location>
        <position position="74"/>
    </location>
    <ligand>
        <name>S-adenosyl-L-methionine</name>
        <dbReference type="ChEBI" id="CHEBI:59789"/>
    </ligand>
</feature>
<dbReference type="AlphaFoldDB" id="A0A5C5XJI5"/>
<dbReference type="UniPathway" id="UPA00989"/>
<sequence length="219" mass="25252">MSSETDTNSANSTVTEREDLSPWFLTLEDLEGPLTWNDFFQNENSVEIDVGCGRGLFLFNASEIHPDRNYLGMEIDFKEGRRGAKRLKKQERPNARVLGCDANRAFGEFVPEGTVSAIHVYFPDPWWKAKHHKRRLFTADFTTLIYKALKPGGLLHGWTDVFDYWQLMTGHIGEHGGFAELPAPEERAAEHHMDYQTSFERKKRMAGWPIYRGLWQKDG</sequence>
<evidence type="ECO:0000256" key="4">
    <source>
        <dbReference type="ARBA" id="ARBA00022679"/>
    </source>
</evidence>
<keyword evidence="3 7" id="KW-0489">Methyltransferase</keyword>
<dbReference type="PROSITE" id="PS51625">
    <property type="entry name" value="SAM_MT_TRMB"/>
    <property type="match status" value="1"/>
</dbReference>
<reference evidence="8 9" key="1">
    <citation type="submission" date="2019-02" db="EMBL/GenBank/DDBJ databases">
        <title>Deep-cultivation of Planctomycetes and their phenomic and genomic characterization uncovers novel biology.</title>
        <authorList>
            <person name="Wiegand S."/>
            <person name="Jogler M."/>
            <person name="Boedeker C."/>
            <person name="Pinto D."/>
            <person name="Vollmers J."/>
            <person name="Rivas-Marin E."/>
            <person name="Kohn T."/>
            <person name="Peeters S.H."/>
            <person name="Heuer A."/>
            <person name="Rast P."/>
            <person name="Oberbeckmann S."/>
            <person name="Bunk B."/>
            <person name="Jeske O."/>
            <person name="Meyerdierks A."/>
            <person name="Storesund J.E."/>
            <person name="Kallscheuer N."/>
            <person name="Luecker S."/>
            <person name="Lage O.M."/>
            <person name="Pohl T."/>
            <person name="Merkel B.J."/>
            <person name="Hornburger P."/>
            <person name="Mueller R.-W."/>
            <person name="Bruemmer F."/>
            <person name="Labrenz M."/>
            <person name="Spormann A.M."/>
            <person name="Op Den Camp H."/>
            <person name="Overmann J."/>
            <person name="Amann R."/>
            <person name="Jetten M.S.M."/>
            <person name="Mascher T."/>
            <person name="Medema M.H."/>
            <person name="Devos D.P."/>
            <person name="Kaster A.-K."/>
            <person name="Ovreas L."/>
            <person name="Rohde M."/>
            <person name="Galperin M.Y."/>
            <person name="Jogler C."/>
        </authorList>
    </citation>
    <scope>NUCLEOTIDE SEQUENCE [LARGE SCALE GENOMIC DNA]</scope>
    <source>
        <strain evidence="8 9">Pan54</strain>
    </source>
</reference>
<dbReference type="RefSeq" id="WP_146504617.1">
    <property type="nucleotide sequence ID" value="NZ_SJPG01000001.1"/>
</dbReference>
<evidence type="ECO:0000256" key="1">
    <source>
        <dbReference type="ARBA" id="ARBA00000142"/>
    </source>
</evidence>
<comment type="similarity">
    <text evidence="7">Belongs to the class I-like SAM-binding methyltransferase superfamily. TrmB family.</text>
</comment>
<feature type="binding site" evidence="7">
    <location>
        <position position="128"/>
    </location>
    <ligand>
        <name>substrate</name>
    </ligand>
</feature>
<dbReference type="Gene3D" id="3.40.50.150">
    <property type="entry name" value="Vaccinia Virus protein VP39"/>
    <property type="match status" value="1"/>
</dbReference>
<dbReference type="Proteomes" id="UP000316095">
    <property type="component" value="Unassembled WGS sequence"/>
</dbReference>
<evidence type="ECO:0000313" key="8">
    <source>
        <dbReference type="EMBL" id="TWT62799.1"/>
    </source>
</evidence>
<feature type="binding site" evidence="7">
    <location>
        <position position="49"/>
    </location>
    <ligand>
        <name>S-adenosyl-L-methionine</name>
        <dbReference type="ChEBI" id="CHEBI:59789"/>
    </ligand>
</feature>